<dbReference type="PROSITE" id="PS50968">
    <property type="entry name" value="BIOTINYL_LIPOYL"/>
    <property type="match status" value="1"/>
</dbReference>
<dbReference type="Gene3D" id="2.40.50.100">
    <property type="match status" value="1"/>
</dbReference>
<dbReference type="SUPFAM" id="SSF51230">
    <property type="entry name" value="Single hybrid motif"/>
    <property type="match status" value="1"/>
</dbReference>
<dbReference type="Pfam" id="PF02436">
    <property type="entry name" value="PYC_OADA"/>
    <property type="match status" value="1"/>
</dbReference>
<dbReference type="FunFam" id="2.40.50.100:FF:000003">
    <property type="entry name" value="Acetyl-CoA carboxylase biotin carboxyl carrier protein"/>
    <property type="match status" value="1"/>
</dbReference>
<dbReference type="PANTHER" id="PTHR43778">
    <property type="entry name" value="PYRUVATE CARBOXYLASE"/>
    <property type="match status" value="1"/>
</dbReference>
<dbReference type="Pfam" id="PF00364">
    <property type="entry name" value="Biotin_lipoyl"/>
    <property type="match status" value="1"/>
</dbReference>
<gene>
    <name evidence="3" type="ORF">VCS650_LOCUS23394</name>
</gene>
<dbReference type="GO" id="GO:0005737">
    <property type="term" value="C:cytoplasm"/>
    <property type="evidence" value="ECO:0007669"/>
    <property type="project" value="TreeGrafter"/>
</dbReference>
<dbReference type="Proteomes" id="UP000663891">
    <property type="component" value="Unassembled WGS sequence"/>
</dbReference>
<name>A0A814TG22_9BILA</name>
<dbReference type="AlphaFoldDB" id="A0A814TG22"/>
<dbReference type="InterPro" id="IPR055268">
    <property type="entry name" value="PCB-like"/>
</dbReference>
<dbReference type="SUPFAM" id="SSF89000">
    <property type="entry name" value="post-HMGL domain-like"/>
    <property type="match status" value="1"/>
</dbReference>
<evidence type="ECO:0000259" key="2">
    <source>
        <dbReference type="PROSITE" id="PS50968"/>
    </source>
</evidence>
<dbReference type="InterPro" id="IPR013785">
    <property type="entry name" value="Aldolase_TIM"/>
</dbReference>
<dbReference type="Gene3D" id="3.10.600.10">
    <property type="entry name" value="pyruvate carboxylase f1077a mutant domain"/>
    <property type="match status" value="1"/>
</dbReference>
<proteinExistence type="predicted"/>
<comment type="caution">
    <text evidence="3">The sequence shown here is derived from an EMBL/GenBank/DDBJ whole genome shotgun (WGS) entry which is preliminary data.</text>
</comment>
<protein>
    <recommendedName>
        <fullName evidence="2">Lipoyl-binding domain-containing protein</fullName>
    </recommendedName>
</protein>
<keyword evidence="1" id="KW-0092">Biotin</keyword>
<dbReference type="InterPro" id="IPR003379">
    <property type="entry name" value="Carboxylase_cons_dom"/>
</dbReference>
<evidence type="ECO:0000313" key="3">
    <source>
        <dbReference type="EMBL" id="CAF1161712.1"/>
    </source>
</evidence>
<dbReference type="EMBL" id="CAJNON010000275">
    <property type="protein sequence ID" value="CAF1161712.1"/>
    <property type="molecule type" value="Genomic_DNA"/>
</dbReference>
<accession>A0A814TG22</accession>
<reference evidence="3" key="1">
    <citation type="submission" date="2021-02" db="EMBL/GenBank/DDBJ databases">
        <authorList>
            <person name="Nowell W R."/>
        </authorList>
    </citation>
    <scope>NUCLEOTIDE SEQUENCE</scope>
</reference>
<feature type="domain" description="Lipoyl-binding" evidence="2">
    <location>
        <begin position="139"/>
        <end position="214"/>
    </location>
</feature>
<sequence>MLKGKKKIDERPGANTKSLDFDQIEQELKKKFGDAIIRKCDVMSYIMFPKVLEEYIDFKKQYGPVDLYPTRVFFVGPRLNEAMDIEIEHGKVLHIVVLAISELMLATGEREVFFQVNGQLRSMKVKDKAAVKDHKVHPKVDKNQTNQLGAPMPGQVLDIKAKEGDTIKKGDTVIVLSAMKMETVVKSAVNGKVKKIHVHIGQQVQGDDLIVELE</sequence>
<dbReference type="GO" id="GO:0006094">
    <property type="term" value="P:gluconeogenesis"/>
    <property type="evidence" value="ECO:0007669"/>
    <property type="project" value="TreeGrafter"/>
</dbReference>
<dbReference type="OrthoDB" id="196847at2759"/>
<dbReference type="PANTHER" id="PTHR43778:SF2">
    <property type="entry name" value="PYRUVATE CARBOXYLASE, MITOCHONDRIAL"/>
    <property type="match status" value="1"/>
</dbReference>
<dbReference type="GO" id="GO:0004736">
    <property type="term" value="F:pyruvate carboxylase activity"/>
    <property type="evidence" value="ECO:0007669"/>
    <property type="project" value="TreeGrafter"/>
</dbReference>
<dbReference type="InterPro" id="IPR000089">
    <property type="entry name" value="Biotin_lipoyl"/>
</dbReference>
<evidence type="ECO:0000313" key="4">
    <source>
        <dbReference type="Proteomes" id="UP000663891"/>
    </source>
</evidence>
<dbReference type="PROSITE" id="PS00188">
    <property type="entry name" value="BIOTIN"/>
    <property type="match status" value="1"/>
</dbReference>
<dbReference type="CDD" id="cd06850">
    <property type="entry name" value="biotinyl_domain"/>
    <property type="match status" value="1"/>
</dbReference>
<dbReference type="Gene3D" id="3.20.20.70">
    <property type="entry name" value="Aldolase class I"/>
    <property type="match status" value="1"/>
</dbReference>
<evidence type="ECO:0000256" key="1">
    <source>
        <dbReference type="ARBA" id="ARBA00023267"/>
    </source>
</evidence>
<organism evidence="3 4">
    <name type="scientific">Adineta steineri</name>
    <dbReference type="NCBI Taxonomy" id="433720"/>
    <lineage>
        <taxon>Eukaryota</taxon>
        <taxon>Metazoa</taxon>
        <taxon>Spiralia</taxon>
        <taxon>Gnathifera</taxon>
        <taxon>Rotifera</taxon>
        <taxon>Eurotatoria</taxon>
        <taxon>Bdelloidea</taxon>
        <taxon>Adinetida</taxon>
        <taxon>Adinetidae</taxon>
        <taxon>Adineta</taxon>
    </lineage>
</organism>
<dbReference type="InterPro" id="IPR011053">
    <property type="entry name" value="Single_hybrid_motif"/>
</dbReference>
<dbReference type="InterPro" id="IPR001882">
    <property type="entry name" value="Biotin_BS"/>
</dbReference>